<comment type="caution">
    <text evidence="1">The sequence shown here is derived from an EMBL/GenBank/DDBJ whole genome shotgun (WGS) entry which is preliminary data.</text>
</comment>
<dbReference type="Proteomes" id="UP000050509">
    <property type="component" value="Unassembled WGS sequence"/>
</dbReference>
<name>A0A0P9D4R1_9CHLR</name>
<protein>
    <submittedName>
        <fullName evidence="1">Uncharacterized protein</fullName>
    </submittedName>
</protein>
<accession>A0A0P9D4R1</accession>
<reference evidence="1 2" key="1">
    <citation type="submission" date="2015-09" db="EMBL/GenBank/DDBJ databases">
        <title>Draft genome sequence of Kouleothrix aurantiaca JCM 19913.</title>
        <authorList>
            <person name="Hemp J."/>
        </authorList>
    </citation>
    <scope>NUCLEOTIDE SEQUENCE [LARGE SCALE GENOMIC DNA]</scope>
    <source>
        <strain evidence="1 2">COM-B</strain>
    </source>
</reference>
<organism evidence="1 2">
    <name type="scientific">Kouleothrix aurantiaca</name>
    <dbReference type="NCBI Taxonomy" id="186479"/>
    <lineage>
        <taxon>Bacteria</taxon>
        <taxon>Bacillati</taxon>
        <taxon>Chloroflexota</taxon>
        <taxon>Chloroflexia</taxon>
        <taxon>Chloroflexales</taxon>
        <taxon>Roseiflexineae</taxon>
        <taxon>Roseiflexaceae</taxon>
        <taxon>Kouleothrix</taxon>
    </lineage>
</organism>
<evidence type="ECO:0000313" key="2">
    <source>
        <dbReference type="Proteomes" id="UP000050509"/>
    </source>
</evidence>
<evidence type="ECO:0000313" key="1">
    <source>
        <dbReference type="EMBL" id="KPV47740.1"/>
    </source>
</evidence>
<proteinExistence type="predicted"/>
<dbReference type="EMBL" id="LJCR01003284">
    <property type="protein sequence ID" value="KPV47740.1"/>
    <property type="molecule type" value="Genomic_DNA"/>
</dbReference>
<sequence>MTNRLLQDPLTHQPLTQADLIAFWSRPIAEIERDRFWNRMNTAMFTPFIALRPDGYRRETGQGAFQIA</sequence>
<dbReference type="AlphaFoldDB" id="A0A0P9D4R1"/>
<gene>
    <name evidence="1" type="ORF">SE17_41830</name>
</gene>
<keyword evidence="2" id="KW-1185">Reference proteome</keyword>
<feature type="non-terminal residue" evidence="1">
    <location>
        <position position="68"/>
    </location>
</feature>